<feature type="region of interest" description="Disordered" evidence="1">
    <location>
        <begin position="57"/>
        <end position="90"/>
    </location>
</feature>
<geneLocation type="plasmid" evidence="2">
    <name>pCss165Kan</name>
</geneLocation>
<protein>
    <submittedName>
        <fullName evidence="2">Uncharacterized protein</fullName>
    </submittedName>
</protein>
<sequence length="90" mass="9770">MVQLAGNRFPEATLAICQRKPTTGGTGVSEFTEISDGTQEIRKFPAGTGYLRHKCQTQGRKDEFPEVGVSHSSDEAGNDRGAKGWQTDRA</sequence>
<reference evidence="2" key="1">
    <citation type="journal article" date="2013" name="Plasmid">
        <title>Entire sequence of the colonization factor coli surface antigen 6-encoding plasmid pCss165 from an enterotoxigenic Escherichia coli clinical isolate.</title>
        <authorList>
            <person name="Wajima T."/>
            <person name="Sabui S."/>
            <person name="Kano S."/>
            <person name="Ramamurthy T."/>
            <person name="Chatterjee N.S."/>
            <person name="Hamabata T."/>
        </authorList>
    </citation>
    <scope>NUCLEOTIDE SEQUENCE</scope>
    <source>
        <strain evidence="2">4266 delta cssB::Km</strain>
        <plasmid evidence="2">pCss165Kan</plasmid>
    </source>
</reference>
<proteinExistence type="predicted"/>
<accession>T2HS01</accession>
<dbReference type="EMBL" id="AB702969">
    <property type="protein sequence ID" value="BAN82991.1"/>
    <property type="molecule type" value="Genomic_DNA"/>
</dbReference>
<evidence type="ECO:0000313" key="2">
    <source>
        <dbReference type="EMBL" id="BAN82991.1"/>
    </source>
</evidence>
<organism evidence="2">
    <name type="scientific">Escherichia coli</name>
    <dbReference type="NCBI Taxonomy" id="562"/>
    <lineage>
        <taxon>Bacteria</taxon>
        <taxon>Pseudomonadati</taxon>
        <taxon>Pseudomonadota</taxon>
        <taxon>Gammaproteobacteria</taxon>
        <taxon>Enterobacterales</taxon>
        <taxon>Enterobacteriaceae</taxon>
        <taxon>Escherichia</taxon>
    </lineage>
</organism>
<dbReference type="EMBL" id="AB702969">
    <property type="protein sequence ID" value="BAN82901.1"/>
    <property type="molecule type" value="Genomic_DNA"/>
</dbReference>
<feature type="compositionally biased region" description="Basic and acidic residues" evidence="1">
    <location>
        <begin position="72"/>
        <end position="90"/>
    </location>
</feature>
<evidence type="ECO:0000256" key="1">
    <source>
        <dbReference type="SAM" id="MobiDB-lite"/>
    </source>
</evidence>
<name>T2HS01_ECOLX</name>
<dbReference type="AlphaFoldDB" id="T2HS01"/>
<keyword evidence="2" id="KW-0614">Plasmid</keyword>